<sequence length="109" mass="12083">MEERPQITVRLPDSLYRWLMEKVQSNGSNAPYPDVNQAIIALLIKQKVQEEATPACPRCGSPGEWLGSVEIPDHAVVYAQYRCTRCGNGFLRPQAPRCRPGGCPERSAG</sequence>
<evidence type="ECO:0000313" key="1">
    <source>
        <dbReference type="EMBL" id="MDN7025710.1"/>
    </source>
</evidence>
<evidence type="ECO:0000313" key="2">
    <source>
        <dbReference type="Proteomes" id="UP001168338"/>
    </source>
</evidence>
<keyword evidence="2" id="KW-1185">Reference proteome</keyword>
<reference evidence="1" key="1">
    <citation type="submission" date="2019-05" db="EMBL/GenBank/DDBJ databases">
        <title>Methanoculleus sp. FWC-SCC1, a methanogenic archaeon isolated from deep marine cold seep.</title>
        <authorList>
            <person name="Chen Y.-W."/>
            <person name="Chen S.-C."/>
            <person name="Teng N.-H."/>
            <person name="Lai M.-C."/>
        </authorList>
    </citation>
    <scope>NUCLEOTIDE SEQUENCE</scope>
    <source>
        <strain evidence="1">FWC-SCC1</strain>
    </source>
</reference>
<proteinExistence type="predicted"/>
<protein>
    <recommendedName>
        <fullName evidence="3">CopG-like ribbon-helix-helix domain-containing protein</fullName>
    </recommendedName>
</protein>
<dbReference type="RefSeq" id="WP_301664896.1">
    <property type="nucleotide sequence ID" value="NZ_VCYH01000009.1"/>
</dbReference>
<gene>
    <name evidence="1" type="ORF">FGU65_12600</name>
</gene>
<evidence type="ECO:0008006" key="3">
    <source>
        <dbReference type="Google" id="ProtNLM"/>
    </source>
</evidence>
<dbReference type="Proteomes" id="UP001168338">
    <property type="component" value="Unassembled WGS sequence"/>
</dbReference>
<dbReference type="EMBL" id="VCYH01000009">
    <property type="protein sequence ID" value="MDN7025710.1"/>
    <property type="molecule type" value="Genomic_DNA"/>
</dbReference>
<organism evidence="1 2">
    <name type="scientific">Methanoculleus frigidifontis</name>
    <dbReference type="NCBI Taxonomy" id="2584085"/>
    <lineage>
        <taxon>Archaea</taxon>
        <taxon>Methanobacteriati</taxon>
        <taxon>Methanobacteriota</taxon>
        <taxon>Stenosarchaea group</taxon>
        <taxon>Methanomicrobia</taxon>
        <taxon>Methanomicrobiales</taxon>
        <taxon>Methanomicrobiaceae</taxon>
        <taxon>Methanoculleus</taxon>
    </lineage>
</organism>
<comment type="caution">
    <text evidence="1">The sequence shown here is derived from an EMBL/GenBank/DDBJ whole genome shotgun (WGS) entry which is preliminary data.</text>
</comment>
<accession>A0ABT8MCN6</accession>
<name>A0ABT8MCN6_9EURY</name>